<keyword evidence="15" id="KW-0624">Polysaccharide degradation</keyword>
<dbReference type="GO" id="GO:0030246">
    <property type="term" value="F:carbohydrate binding"/>
    <property type="evidence" value="ECO:0007669"/>
    <property type="project" value="InterPro"/>
</dbReference>
<evidence type="ECO:0000256" key="15">
    <source>
        <dbReference type="ARBA" id="ARBA00023326"/>
    </source>
</evidence>
<dbReference type="PANTHER" id="PTHR22762:SF67">
    <property type="entry name" value="ALPHA_BETA-GLUCOSIDASE AGDC-RELATED"/>
    <property type="match status" value="1"/>
</dbReference>
<dbReference type="EC" id="3.2.1.20" evidence="5"/>
<comment type="catalytic activity">
    <reaction evidence="1">
        <text>Hydrolysis of terminal, non-reducing beta-D-glucosyl residues with release of beta-D-glucose.</text>
        <dbReference type="EC" id="3.2.1.21"/>
    </reaction>
</comment>
<dbReference type="GO" id="GO:0004558">
    <property type="term" value="F:alpha-1,4-glucosidase activity"/>
    <property type="evidence" value="ECO:0007669"/>
    <property type="project" value="UniProtKB-EC"/>
</dbReference>
<evidence type="ECO:0000256" key="11">
    <source>
        <dbReference type="ARBA" id="ARBA00023180"/>
    </source>
</evidence>
<comment type="catalytic activity">
    <reaction evidence="2">
        <text>Hydrolysis of terminal, non-reducing (1-&gt;4)-linked alpha-D-glucose residues with release of alpha-D-glucose.</text>
        <dbReference type="EC" id="3.2.1.20"/>
    </reaction>
</comment>
<accession>A0A0D2HLQ4</accession>
<evidence type="ECO:0000256" key="13">
    <source>
        <dbReference type="ARBA" id="ARBA00023295"/>
    </source>
</evidence>
<dbReference type="GO" id="GO:0071555">
    <property type="term" value="P:cell wall organization"/>
    <property type="evidence" value="ECO:0007669"/>
    <property type="project" value="UniProtKB-KW"/>
</dbReference>
<dbReference type="SUPFAM" id="SSF51011">
    <property type="entry name" value="Glycosyl hydrolase domain"/>
    <property type="match status" value="1"/>
</dbReference>
<dbReference type="VEuPathDB" id="FungiDB:Z517_00794"/>
<evidence type="ECO:0000256" key="16">
    <source>
        <dbReference type="ARBA" id="ARBA00025512"/>
    </source>
</evidence>
<dbReference type="GO" id="GO:0005576">
    <property type="term" value="C:extracellular region"/>
    <property type="evidence" value="ECO:0007669"/>
    <property type="project" value="UniProtKB-SubCell"/>
</dbReference>
<feature type="domain" description="Glycosyl hydrolase family 31 C-terminal" evidence="21">
    <location>
        <begin position="674"/>
        <end position="763"/>
    </location>
</feature>
<keyword evidence="12" id="KW-0119">Carbohydrate metabolism</keyword>
<dbReference type="InterPro" id="IPR025887">
    <property type="entry name" value="Glyco_hydro_31_N_dom"/>
</dbReference>
<dbReference type="EMBL" id="KN846969">
    <property type="protein sequence ID" value="KIW85404.1"/>
    <property type="molecule type" value="Genomic_DNA"/>
</dbReference>
<evidence type="ECO:0000259" key="19">
    <source>
        <dbReference type="Pfam" id="PF01055"/>
    </source>
</evidence>
<evidence type="ECO:0000259" key="20">
    <source>
        <dbReference type="Pfam" id="PF13802"/>
    </source>
</evidence>
<reference evidence="22 23" key="1">
    <citation type="submission" date="2015-01" db="EMBL/GenBank/DDBJ databases">
        <title>The Genome Sequence of Fonsecaea pedrosoi CBS 271.37.</title>
        <authorList>
            <consortium name="The Broad Institute Genomics Platform"/>
            <person name="Cuomo C."/>
            <person name="de Hoog S."/>
            <person name="Gorbushina A."/>
            <person name="Stielow B."/>
            <person name="Teixiera M."/>
            <person name="Abouelleil A."/>
            <person name="Chapman S.B."/>
            <person name="Priest M."/>
            <person name="Young S.K."/>
            <person name="Wortman J."/>
            <person name="Nusbaum C."/>
            <person name="Birren B."/>
        </authorList>
    </citation>
    <scope>NUCLEOTIDE SEQUENCE [LARGE SCALE GENOMIC DNA]</scope>
    <source>
        <strain evidence="22 23">CBS 271.37</strain>
    </source>
</reference>
<evidence type="ECO:0000256" key="10">
    <source>
        <dbReference type="ARBA" id="ARBA00022801"/>
    </source>
</evidence>
<evidence type="ECO:0000313" key="22">
    <source>
        <dbReference type="EMBL" id="KIW85404.1"/>
    </source>
</evidence>
<dbReference type="CDD" id="cd06602">
    <property type="entry name" value="GH31_MGAM_SI_GAA"/>
    <property type="match status" value="1"/>
</dbReference>
<feature type="signal peptide" evidence="18">
    <location>
        <begin position="1"/>
        <end position="18"/>
    </location>
</feature>
<evidence type="ECO:0000256" key="7">
    <source>
        <dbReference type="ARBA" id="ARBA00014002"/>
    </source>
</evidence>
<keyword evidence="13 17" id="KW-0326">Glycosidase</keyword>
<evidence type="ECO:0000256" key="2">
    <source>
        <dbReference type="ARBA" id="ARBA00001657"/>
    </source>
</evidence>
<feature type="domain" description="Glycoside hydrolase family 31 TIM barrel" evidence="19">
    <location>
        <begin position="260"/>
        <end position="666"/>
    </location>
</feature>
<dbReference type="GO" id="GO:0008422">
    <property type="term" value="F:beta-glucosidase activity"/>
    <property type="evidence" value="ECO:0007669"/>
    <property type="project" value="UniProtKB-EC"/>
</dbReference>
<dbReference type="SUPFAM" id="SSF51445">
    <property type="entry name" value="(Trans)glycosidases"/>
    <property type="match status" value="1"/>
</dbReference>
<evidence type="ECO:0000256" key="14">
    <source>
        <dbReference type="ARBA" id="ARBA00023316"/>
    </source>
</evidence>
<evidence type="ECO:0000256" key="18">
    <source>
        <dbReference type="SAM" id="SignalP"/>
    </source>
</evidence>
<dbReference type="CDD" id="cd14752">
    <property type="entry name" value="GH31_N"/>
    <property type="match status" value="1"/>
</dbReference>
<dbReference type="InterPro" id="IPR030458">
    <property type="entry name" value="Glyco_hydro_31_AS"/>
</dbReference>
<dbReference type="Gene3D" id="2.60.40.1180">
    <property type="entry name" value="Golgi alpha-mannosidase II"/>
    <property type="match status" value="2"/>
</dbReference>
<dbReference type="InterPro" id="IPR017853">
    <property type="entry name" value="GH"/>
</dbReference>
<dbReference type="Proteomes" id="UP000053029">
    <property type="component" value="Unassembled WGS sequence"/>
</dbReference>
<evidence type="ECO:0000256" key="9">
    <source>
        <dbReference type="ARBA" id="ARBA00022729"/>
    </source>
</evidence>
<evidence type="ECO:0000256" key="4">
    <source>
        <dbReference type="ARBA" id="ARBA00007806"/>
    </source>
</evidence>
<evidence type="ECO:0000256" key="3">
    <source>
        <dbReference type="ARBA" id="ARBA00004613"/>
    </source>
</evidence>
<keyword evidence="8" id="KW-0964">Secreted</keyword>
<evidence type="ECO:0000313" key="23">
    <source>
        <dbReference type="Proteomes" id="UP000053029"/>
    </source>
</evidence>
<feature type="chain" id="PRO_5002259726" description="Probable alpha/beta-glucosidase agdC" evidence="18">
    <location>
        <begin position="19"/>
        <end position="891"/>
    </location>
</feature>
<comment type="function">
    <text evidence="16">Glucosidase involved in the degradation of cellulosic biomass. Has both alpha- and beta-glucosidase activity.</text>
</comment>
<keyword evidence="10 17" id="KW-0378">Hydrolase</keyword>
<protein>
    <recommendedName>
        <fullName evidence="7">Probable alpha/beta-glucosidase agdC</fullName>
        <ecNumber evidence="5">3.2.1.20</ecNumber>
        <ecNumber evidence="6">3.2.1.21</ecNumber>
    </recommendedName>
</protein>
<dbReference type="Pfam" id="PF21365">
    <property type="entry name" value="Glyco_hydro_31_3rd"/>
    <property type="match status" value="1"/>
</dbReference>
<dbReference type="GeneID" id="25300284"/>
<organism evidence="22 23">
    <name type="scientific">Fonsecaea pedrosoi CBS 271.37</name>
    <dbReference type="NCBI Taxonomy" id="1442368"/>
    <lineage>
        <taxon>Eukaryota</taxon>
        <taxon>Fungi</taxon>
        <taxon>Dikarya</taxon>
        <taxon>Ascomycota</taxon>
        <taxon>Pezizomycotina</taxon>
        <taxon>Eurotiomycetes</taxon>
        <taxon>Chaetothyriomycetidae</taxon>
        <taxon>Chaetothyriales</taxon>
        <taxon>Herpotrichiellaceae</taxon>
        <taxon>Fonsecaea</taxon>
    </lineage>
</organism>
<dbReference type="Gene3D" id="3.20.20.80">
    <property type="entry name" value="Glycosidases"/>
    <property type="match status" value="1"/>
</dbReference>
<evidence type="ECO:0000256" key="6">
    <source>
        <dbReference type="ARBA" id="ARBA00012744"/>
    </source>
</evidence>
<dbReference type="HOGENOM" id="CLU_000631_11_0_1"/>
<keyword evidence="23" id="KW-1185">Reference proteome</keyword>
<name>A0A0D2HLQ4_9EURO</name>
<proteinExistence type="inferred from homology"/>
<keyword evidence="14" id="KW-0961">Cell wall biogenesis/degradation</keyword>
<dbReference type="Pfam" id="PF13802">
    <property type="entry name" value="Gal_mutarotas_2"/>
    <property type="match status" value="1"/>
</dbReference>
<comment type="similarity">
    <text evidence="4 17">Belongs to the glycosyl hydrolase 31 family.</text>
</comment>
<evidence type="ECO:0000256" key="12">
    <source>
        <dbReference type="ARBA" id="ARBA00023277"/>
    </source>
</evidence>
<evidence type="ECO:0000256" key="5">
    <source>
        <dbReference type="ARBA" id="ARBA00012741"/>
    </source>
</evidence>
<dbReference type="GO" id="GO:0000272">
    <property type="term" value="P:polysaccharide catabolic process"/>
    <property type="evidence" value="ECO:0007669"/>
    <property type="project" value="UniProtKB-KW"/>
</dbReference>
<feature type="domain" description="Glycoside hydrolase family 31 N-terminal" evidence="20">
    <location>
        <begin position="100"/>
        <end position="214"/>
    </location>
</feature>
<dbReference type="PANTHER" id="PTHR22762">
    <property type="entry name" value="ALPHA-GLUCOSIDASE"/>
    <property type="match status" value="1"/>
</dbReference>
<dbReference type="Gene3D" id="2.60.40.1760">
    <property type="entry name" value="glycosyl hydrolase (family 31)"/>
    <property type="match status" value="1"/>
</dbReference>
<evidence type="ECO:0000259" key="21">
    <source>
        <dbReference type="Pfam" id="PF21365"/>
    </source>
</evidence>
<comment type="subcellular location">
    <subcellularLocation>
        <location evidence="3">Secreted</location>
    </subcellularLocation>
</comment>
<dbReference type="RefSeq" id="XP_013289212.1">
    <property type="nucleotide sequence ID" value="XM_013433758.1"/>
</dbReference>
<keyword evidence="9 18" id="KW-0732">Signal</keyword>
<dbReference type="InterPro" id="IPR011013">
    <property type="entry name" value="Gal_mutarotase_sf_dom"/>
</dbReference>
<dbReference type="SUPFAM" id="SSF74650">
    <property type="entry name" value="Galactose mutarotase-like"/>
    <property type="match status" value="1"/>
</dbReference>
<dbReference type="Pfam" id="PF01055">
    <property type="entry name" value="Glyco_hydro_31_2nd"/>
    <property type="match status" value="1"/>
</dbReference>
<evidence type="ECO:0000256" key="17">
    <source>
        <dbReference type="RuleBase" id="RU361185"/>
    </source>
</evidence>
<dbReference type="PROSITE" id="PS00129">
    <property type="entry name" value="GLYCOSYL_HYDROL_F31_1"/>
    <property type="match status" value="1"/>
</dbReference>
<keyword evidence="11" id="KW-0325">Glycoprotein</keyword>
<dbReference type="EC" id="3.2.1.21" evidence="6"/>
<dbReference type="InterPro" id="IPR048395">
    <property type="entry name" value="Glyco_hydro_31_C"/>
</dbReference>
<dbReference type="OrthoDB" id="5839090at2759"/>
<gene>
    <name evidence="22" type="ORF">Z517_00794</name>
</gene>
<dbReference type="InterPro" id="IPR013780">
    <property type="entry name" value="Glyco_hydro_b"/>
</dbReference>
<dbReference type="STRING" id="1442368.A0A0D2HLQ4"/>
<sequence>MKLTPVLLALCASGVAVAQKACPGYRASNVQQTANGLTADLNLAGPACNLYGTDLRNLTLTVEYQSASRLHVIIEDQNQTVYQVPESVLPRPNATEGTTAANARLVFDYTENPFTFSVSRPSGEVLFNTSGSPIVFESQYLRLRTSLPSHPNLYGLGEHSDHFKLNTSNYTRTLWSRDAYGIPQGTNLYGNHPVYIDHRGSNGTHGVLFVNSNGMDIKINDTAGQYLEYNTLGGVLDFYFLAGPSPIEVSQQISEVVGKPAMMAYWTFGFHQCRYGYKDVWEVAEVVHNYSAANIPLETMWTDIDYMDARKVFTLDPQRFPLRKMRELVSYLHAHQQHYIVMVDPAVAYQNYSAFNNGNNSGVFMKRADGSPFEGVVWPGPTVFPDWFHPDTQDYWNAEFASFFSPETGVDISGLWIDMNEASNFCNYPCSDPNAFAKEMGFPPKPAALRNGPAIALPGFPADFPQPPSNAKRQTAATGKKLGLPGRKLINPPYMIQNAAGSLSNKTLDTDLVHFNGLVEYDTHNIYGTMMSSASRNALLHRRPDERPLVITRSTFLGAGAHVGHWTGDNQATWAQYGISIADMLNFASIFQVPMVGSDVCGFGGGYTTETLCARWMMLGAFQTFYRNHNELGKPPQEAYRWPLTAQASRNAIDIRYRALDYLYTAFWTQTQTGKPVLNPMFYLYPEDAKTFGVDAQFFFGDSLLVSPVTAENKTTVRIYLPDDVFYDWNHGFTPVRGNESMITLNNVNYTTIPLHVRGGAILPLRVESANTTAELRKKGFHLLIAPGTDGAAKGSLYIDDGLKIEQPSTTFVNFTYTNGAFSMSGDYAYPVNVSIERITVCNVGSAPQSLNIDGAPNSTFSYDKATMAVTINTSIPLTQDLSFQLPASQV</sequence>
<dbReference type="AlphaFoldDB" id="A0A0D2HLQ4"/>
<evidence type="ECO:0000256" key="1">
    <source>
        <dbReference type="ARBA" id="ARBA00000448"/>
    </source>
</evidence>
<dbReference type="InterPro" id="IPR000322">
    <property type="entry name" value="Glyco_hydro_31_TIM"/>
</dbReference>
<evidence type="ECO:0000256" key="8">
    <source>
        <dbReference type="ARBA" id="ARBA00022525"/>
    </source>
</evidence>